<keyword evidence="1" id="KW-0004">4Fe-4S</keyword>
<organism evidence="6 7">
    <name type="scientific">Phenylobacterium montanum</name>
    <dbReference type="NCBI Taxonomy" id="2823693"/>
    <lineage>
        <taxon>Bacteria</taxon>
        <taxon>Pseudomonadati</taxon>
        <taxon>Pseudomonadota</taxon>
        <taxon>Alphaproteobacteria</taxon>
        <taxon>Caulobacterales</taxon>
        <taxon>Caulobacteraceae</taxon>
        <taxon>Phenylobacterium</taxon>
    </lineage>
</organism>
<keyword evidence="3" id="KW-0408">Iron</keyword>
<dbReference type="Gene3D" id="2.60.40.10">
    <property type="entry name" value="Immunoglobulins"/>
    <property type="match status" value="1"/>
</dbReference>
<keyword evidence="4" id="KW-0411">Iron-sulfur</keyword>
<dbReference type="PANTHER" id="PTHR43177:SF3">
    <property type="entry name" value="PROTEIN NRFC HOMOLOG"/>
    <property type="match status" value="1"/>
</dbReference>
<dbReference type="Gene3D" id="3.30.70.20">
    <property type="match status" value="1"/>
</dbReference>
<evidence type="ECO:0000313" key="6">
    <source>
        <dbReference type="EMBL" id="QUD90216.1"/>
    </source>
</evidence>
<keyword evidence="7" id="KW-1185">Reference proteome</keyword>
<dbReference type="KEGG" id="caul:KCG34_10310"/>
<evidence type="ECO:0000256" key="2">
    <source>
        <dbReference type="ARBA" id="ARBA00022723"/>
    </source>
</evidence>
<dbReference type="EMBL" id="CP073078">
    <property type="protein sequence ID" value="QUD90216.1"/>
    <property type="molecule type" value="Genomic_DNA"/>
</dbReference>
<proteinExistence type="predicted"/>
<dbReference type="InterPro" id="IPR013783">
    <property type="entry name" value="Ig-like_fold"/>
</dbReference>
<dbReference type="PANTHER" id="PTHR43177">
    <property type="entry name" value="PROTEIN NRFC"/>
    <property type="match status" value="1"/>
</dbReference>
<evidence type="ECO:0000259" key="5">
    <source>
        <dbReference type="Pfam" id="PF13247"/>
    </source>
</evidence>
<dbReference type="Proteomes" id="UP000676409">
    <property type="component" value="Chromosome"/>
</dbReference>
<reference evidence="6" key="1">
    <citation type="submission" date="2021-04" db="EMBL/GenBank/DDBJ databases">
        <title>The complete genome sequence of Caulobacter sp. S6.</title>
        <authorList>
            <person name="Tang Y."/>
            <person name="Ouyang W."/>
            <person name="Liu Q."/>
            <person name="Huang B."/>
            <person name="Guo Z."/>
            <person name="Lei P."/>
        </authorList>
    </citation>
    <scope>NUCLEOTIDE SEQUENCE</scope>
    <source>
        <strain evidence="6">S6</strain>
    </source>
</reference>
<evidence type="ECO:0000256" key="1">
    <source>
        <dbReference type="ARBA" id="ARBA00022485"/>
    </source>
</evidence>
<evidence type="ECO:0000256" key="3">
    <source>
        <dbReference type="ARBA" id="ARBA00023004"/>
    </source>
</evidence>
<dbReference type="AlphaFoldDB" id="A0A975G3Y1"/>
<dbReference type="RefSeq" id="WP_211940267.1">
    <property type="nucleotide sequence ID" value="NZ_CP073078.1"/>
</dbReference>
<evidence type="ECO:0000256" key="4">
    <source>
        <dbReference type="ARBA" id="ARBA00023014"/>
    </source>
</evidence>
<protein>
    <recommendedName>
        <fullName evidence="5">4Fe-4S ferredoxin-type domain-containing protein</fullName>
    </recommendedName>
</protein>
<dbReference type="Pfam" id="PF13247">
    <property type="entry name" value="Fer4_11"/>
    <property type="match status" value="1"/>
</dbReference>
<name>A0A975G3Y1_9CAUL</name>
<dbReference type="GO" id="GO:0046872">
    <property type="term" value="F:metal ion binding"/>
    <property type="evidence" value="ECO:0007669"/>
    <property type="project" value="UniProtKB-KW"/>
</dbReference>
<evidence type="ECO:0000313" key="7">
    <source>
        <dbReference type="Proteomes" id="UP000676409"/>
    </source>
</evidence>
<dbReference type="GO" id="GO:0051539">
    <property type="term" value="F:4 iron, 4 sulfur cluster binding"/>
    <property type="evidence" value="ECO:0007669"/>
    <property type="project" value="UniProtKB-KW"/>
</dbReference>
<feature type="domain" description="4Fe-4S ferredoxin-type" evidence="5">
    <location>
        <begin position="6"/>
        <end position="97"/>
    </location>
</feature>
<dbReference type="InterPro" id="IPR050954">
    <property type="entry name" value="ET_IronSulfur_Cluster-Binding"/>
</dbReference>
<dbReference type="InterPro" id="IPR017896">
    <property type="entry name" value="4Fe4S_Fe-S-bd"/>
</dbReference>
<gene>
    <name evidence="6" type="ORF">KCG34_10310</name>
</gene>
<sequence>MIDASHYPVACNHCDDGPCMNAETADVVTKRADGIVIIDPVRAKGRKDIVGMCPYGHIHWNDELQLPQNWIFEAHLLDQGWKEPRVSQVCPTGALEAVKVEDAAMAERAARGGLRTLRPELGTKARIYYRHFDRVDKAFIGGSLAEDRNGVEECAQGVELELWLNGMLLQTTKTDVFGDYKFESLDPGAGEYEVRLAQGRTATGLPATLTLERSEYLGLARLA</sequence>
<keyword evidence="2" id="KW-0479">Metal-binding</keyword>
<dbReference type="SUPFAM" id="SSF54862">
    <property type="entry name" value="4Fe-4S ferredoxins"/>
    <property type="match status" value="1"/>
</dbReference>
<accession>A0A975G3Y1</accession>